<keyword evidence="5 9" id="KW-0255">Endonuclease</keyword>
<dbReference type="InterPro" id="IPR019199">
    <property type="entry name" value="Virulence_VapD/CRISPR_Cas2"/>
</dbReference>
<comment type="similarity">
    <text evidence="2 9">Belongs to the CRISPR-associated endoribonuclease Cas2 protein family.</text>
</comment>
<evidence type="ECO:0000313" key="11">
    <source>
        <dbReference type="EMBL" id="VEH69335.1"/>
    </source>
</evidence>
<dbReference type="PANTHER" id="PTHR34405:SF3">
    <property type="entry name" value="CRISPR-ASSOCIATED ENDORIBONUCLEASE CAS2 3"/>
    <property type="match status" value="1"/>
</dbReference>
<dbReference type="CDD" id="cd09725">
    <property type="entry name" value="Cas2_I_II_III"/>
    <property type="match status" value="1"/>
</dbReference>
<evidence type="ECO:0000256" key="9">
    <source>
        <dbReference type="HAMAP-Rule" id="MF_01471"/>
    </source>
</evidence>
<comment type="cofactor">
    <cofactor evidence="1 9">
        <name>Mg(2+)</name>
        <dbReference type="ChEBI" id="CHEBI:18420"/>
    </cofactor>
</comment>
<evidence type="ECO:0000256" key="7">
    <source>
        <dbReference type="ARBA" id="ARBA00022842"/>
    </source>
</evidence>
<dbReference type="GeneID" id="64406093"/>
<keyword evidence="3 9" id="KW-0540">Nuclease</keyword>
<keyword evidence="6 9" id="KW-0378">Hydrolase</keyword>
<evidence type="ECO:0000256" key="4">
    <source>
        <dbReference type="ARBA" id="ARBA00022723"/>
    </source>
</evidence>
<gene>
    <name evidence="9 10" type="primary">cas2</name>
    <name evidence="10" type="ORF">J5A53_12665</name>
    <name evidence="11" type="ORF">NCTC12967_00602</name>
</gene>
<proteinExistence type="inferred from homology"/>
<evidence type="ECO:0000256" key="6">
    <source>
        <dbReference type="ARBA" id="ARBA00022801"/>
    </source>
</evidence>
<dbReference type="EMBL" id="LR134406">
    <property type="protein sequence ID" value="VEH69335.1"/>
    <property type="molecule type" value="Genomic_DNA"/>
</dbReference>
<evidence type="ECO:0000313" key="12">
    <source>
        <dbReference type="Proteomes" id="UP000273044"/>
    </source>
</evidence>
<dbReference type="InterPro" id="IPR021127">
    <property type="entry name" value="CRISPR_associated_Cas2"/>
</dbReference>
<dbReference type="GO" id="GO:0043571">
    <property type="term" value="P:maintenance of CRISPR repeat elements"/>
    <property type="evidence" value="ECO:0007669"/>
    <property type="project" value="UniProtKB-UniRule"/>
</dbReference>
<dbReference type="EC" id="3.1.-.-" evidence="9"/>
<reference evidence="10" key="2">
    <citation type="submission" date="2021-03" db="EMBL/GenBank/DDBJ databases">
        <title>Human Oral Microbial Genomes.</title>
        <authorList>
            <person name="Johnston C.D."/>
            <person name="Chen T."/>
            <person name="Dewhirst F.E."/>
        </authorList>
    </citation>
    <scope>NUCLEOTIDE SEQUENCE</scope>
    <source>
        <strain evidence="10">F0714</strain>
    </source>
</reference>
<evidence type="ECO:0000256" key="5">
    <source>
        <dbReference type="ARBA" id="ARBA00022759"/>
    </source>
</evidence>
<dbReference type="GO" id="GO:0046872">
    <property type="term" value="F:metal ion binding"/>
    <property type="evidence" value="ECO:0007669"/>
    <property type="project" value="UniProtKB-UniRule"/>
</dbReference>
<accession>A0A3N4D5W4</accession>
<dbReference type="EMBL" id="CP072385">
    <property type="protein sequence ID" value="QUC10615.1"/>
    <property type="molecule type" value="Genomic_DNA"/>
</dbReference>
<evidence type="ECO:0000256" key="1">
    <source>
        <dbReference type="ARBA" id="ARBA00001946"/>
    </source>
</evidence>
<evidence type="ECO:0000256" key="2">
    <source>
        <dbReference type="ARBA" id="ARBA00009959"/>
    </source>
</evidence>
<dbReference type="Proteomes" id="UP000273044">
    <property type="component" value="Chromosome"/>
</dbReference>
<keyword evidence="4 9" id="KW-0479">Metal-binding</keyword>
<keyword evidence="12" id="KW-1185">Reference proteome</keyword>
<dbReference type="AlphaFoldDB" id="A0A3N4D5W4"/>
<sequence>MKTRRRRYLVAYDIREPGRLRRICKLMEAHGERLQYSVFICDLNRSELIHLRAAGEKIMNLAVDSVVIVDLGEIGEDRFIFVGHHEDLPTRGPQIV</sequence>
<dbReference type="RefSeq" id="WP_014845733.1">
    <property type="nucleotide sequence ID" value="NZ_CAJZDL010000027.1"/>
</dbReference>
<dbReference type="NCBIfam" id="TIGR01573">
    <property type="entry name" value="cas2"/>
    <property type="match status" value="1"/>
</dbReference>
<dbReference type="GO" id="GO:0016787">
    <property type="term" value="F:hydrolase activity"/>
    <property type="evidence" value="ECO:0007669"/>
    <property type="project" value="UniProtKB-KW"/>
</dbReference>
<evidence type="ECO:0000256" key="3">
    <source>
        <dbReference type="ARBA" id="ARBA00022722"/>
    </source>
</evidence>
<feature type="binding site" evidence="9">
    <location>
        <position position="13"/>
    </location>
    <ligand>
        <name>Mg(2+)</name>
        <dbReference type="ChEBI" id="CHEBI:18420"/>
        <note>catalytic</note>
    </ligand>
</feature>
<keyword evidence="8 9" id="KW-0051">Antiviral defense</keyword>
<comment type="function">
    <text evidence="9">CRISPR (clustered regularly interspaced short palindromic repeat), is an adaptive immune system that provides protection against mobile genetic elements (viruses, transposable elements and conjugative plasmids). CRISPR clusters contain sequences complementary to antecedent mobile elements and target invading nucleic acids. CRISPR clusters are transcribed and processed into CRISPR RNA (crRNA). Functions as a ssRNA-specific endoribonuclease. Involved in the integration of spacer DNA into the CRISPR cassette.</text>
</comment>
<evidence type="ECO:0000256" key="8">
    <source>
        <dbReference type="ARBA" id="ARBA00023118"/>
    </source>
</evidence>
<reference evidence="11 12" key="1">
    <citation type="submission" date="2018-12" db="EMBL/GenBank/DDBJ databases">
        <authorList>
            <consortium name="Pathogen Informatics"/>
        </authorList>
    </citation>
    <scope>NUCLEOTIDE SEQUENCE [LARGE SCALE GENOMIC DNA]</scope>
    <source>
        <strain evidence="11 12">NCTC12967</strain>
    </source>
</reference>
<dbReference type="Pfam" id="PF09827">
    <property type="entry name" value="CRISPR_Cas2"/>
    <property type="match status" value="1"/>
</dbReference>
<name>A0A3N4D5W4_9ACTN</name>
<dbReference type="HAMAP" id="MF_01471">
    <property type="entry name" value="Cas2"/>
    <property type="match status" value="1"/>
</dbReference>
<dbReference type="GO" id="GO:0004521">
    <property type="term" value="F:RNA endonuclease activity"/>
    <property type="evidence" value="ECO:0007669"/>
    <property type="project" value="InterPro"/>
</dbReference>
<dbReference type="Proteomes" id="UP000677180">
    <property type="component" value="Chromosome"/>
</dbReference>
<evidence type="ECO:0000313" key="10">
    <source>
        <dbReference type="EMBL" id="QUC10615.1"/>
    </source>
</evidence>
<comment type="subunit">
    <text evidence="9">Homodimer, forms a heterotetramer with a Cas1 homodimer.</text>
</comment>
<dbReference type="OrthoDB" id="9798176at2"/>
<dbReference type="OMA" id="IAYDICE"/>
<organism evidence="11 12">
    <name type="scientific">Arachnia propionica</name>
    <dbReference type="NCBI Taxonomy" id="1750"/>
    <lineage>
        <taxon>Bacteria</taxon>
        <taxon>Bacillati</taxon>
        <taxon>Actinomycetota</taxon>
        <taxon>Actinomycetes</taxon>
        <taxon>Propionibacteriales</taxon>
        <taxon>Propionibacteriaceae</taxon>
        <taxon>Arachnia</taxon>
    </lineage>
</organism>
<keyword evidence="7 9" id="KW-0460">Magnesium</keyword>
<dbReference type="SUPFAM" id="SSF143430">
    <property type="entry name" value="TTP0101/SSO1404-like"/>
    <property type="match status" value="1"/>
</dbReference>
<dbReference type="PANTHER" id="PTHR34405">
    <property type="entry name" value="CRISPR-ASSOCIATED ENDORIBONUCLEASE CAS2"/>
    <property type="match status" value="1"/>
</dbReference>
<dbReference type="Gene3D" id="3.30.70.240">
    <property type="match status" value="1"/>
</dbReference>
<protein>
    <recommendedName>
        <fullName evidence="9">CRISPR-associated endoribonuclease Cas2</fullName>
        <ecNumber evidence="9">3.1.-.-</ecNumber>
    </recommendedName>
</protein>
<dbReference type="GO" id="GO:0051607">
    <property type="term" value="P:defense response to virus"/>
    <property type="evidence" value="ECO:0007669"/>
    <property type="project" value="UniProtKB-UniRule"/>
</dbReference>